<gene>
    <name evidence="1" type="ordered locus">HRM2_19130</name>
</gene>
<evidence type="ECO:0000313" key="2">
    <source>
        <dbReference type="Proteomes" id="UP000000442"/>
    </source>
</evidence>
<dbReference type="OrthoDB" id="8446429at2"/>
<evidence type="ECO:0000313" key="1">
    <source>
        <dbReference type="EMBL" id="ACN15014.1"/>
    </source>
</evidence>
<dbReference type="Proteomes" id="UP000000442">
    <property type="component" value="Chromosome"/>
</dbReference>
<dbReference type="EMBL" id="CP001087">
    <property type="protein sequence ID" value="ACN15014.1"/>
    <property type="molecule type" value="Genomic_DNA"/>
</dbReference>
<proteinExistence type="predicted"/>
<reference evidence="1 2" key="1">
    <citation type="journal article" date="2009" name="Environ. Microbiol.">
        <title>Genome sequence of Desulfobacterium autotrophicum HRM2, a marine sulfate reducer oxidizing organic carbon completely to carbon dioxide.</title>
        <authorList>
            <person name="Strittmatter A.W."/>
            <person name="Liesegang H."/>
            <person name="Rabus R."/>
            <person name="Decker I."/>
            <person name="Amann J."/>
            <person name="Andres S."/>
            <person name="Henne A."/>
            <person name="Fricke W.F."/>
            <person name="Martinez-Arias R."/>
            <person name="Bartels D."/>
            <person name="Goesmann A."/>
            <person name="Krause L."/>
            <person name="Puehler A."/>
            <person name="Klenk H.P."/>
            <person name="Richter M."/>
            <person name="Schuler M."/>
            <person name="Gloeckner F.O."/>
            <person name="Meyerdierks A."/>
            <person name="Gottschalk G."/>
            <person name="Amann R."/>
        </authorList>
    </citation>
    <scope>NUCLEOTIDE SEQUENCE [LARGE SCALE GENOMIC DNA]</scope>
    <source>
        <strain evidence="2">ATCC 43914 / DSM 3382 / HRM2</strain>
    </source>
</reference>
<dbReference type="KEGG" id="dat:HRM2_19130"/>
<dbReference type="AlphaFoldDB" id="C0QC02"/>
<organism evidence="1 2">
    <name type="scientific">Desulforapulum autotrophicum (strain ATCC 43914 / DSM 3382 / VKM B-1955 / HRM2)</name>
    <name type="common">Desulfobacterium autotrophicum</name>
    <dbReference type="NCBI Taxonomy" id="177437"/>
    <lineage>
        <taxon>Bacteria</taxon>
        <taxon>Pseudomonadati</taxon>
        <taxon>Thermodesulfobacteriota</taxon>
        <taxon>Desulfobacteria</taxon>
        <taxon>Desulfobacterales</taxon>
        <taxon>Desulfobacteraceae</taxon>
        <taxon>Desulforapulum</taxon>
    </lineage>
</organism>
<dbReference type="eggNOG" id="ENOG5032WRB">
    <property type="taxonomic scope" value="Bacteria"/>
</dbReference>
<dbReference type="HOGENOM" id="CLU_1244889_0_0_7"/>
<keyword evidence="2" id="KW-1185">Reference proteome</keyword>
<protein>
    <recommendedName>
        <fullName evidence="3">Restriction endonuclease</fullName>
    </recommendedName>
</protein>
<dbReference type="RefSeq" id="WP_015903800.1">
    <property type="nucleotide sequence ID" value="NC_012108.1"/>
</dbReference>
<sequence length="218" mass="25398">MRIEQPKGDRGSLKWIQRLIQNQPFAVNDSLRKAGALSNSHHIEWLSPLREDVWAEYRDLRWLKKIGQAHLSQVLKNFWPRRGPQWDALAKDETGRVFLFEAKAHSNEMKSNCQAGVNSKRIITNSLNNVKAQLGANQGTDWLCGYYQYANRLAHLYMLREHDVDAWMVFLYFCGDSDMLGPESEIEWRPHIEMAHKHLGLNCQLPYVVSLFYDVDNL</sequence>
<name>C0QC02_DESAH</name>
<accession>C0QC02</accession>
<evidence type="ECO:0008006" key="3">
    <source>
        <dbReference type="Google" id="ProtNLM"/>
    </source>
</evidence>